<proteinExistence type="predicted"/>
<dbReference type="Gene3D" id="2.130.10.10">
    <property type="entry name" value="YVTN repeat-like/Quinoprotein amine dehydrogenase"/>
    <property type="match status" value="1"/>
</dbReference>
<keyword evidence="3" id="KW-1185">Reference proteome</keyword>
<gene>
    <name evidence="2" type="ORF">SYNPS1DRAFT_31859</name>
</gene>
<dbReference type="SMART" id="SM00320">
    <property type="entry name" value="WD40"/>
    <property type="match status" value="2"/>
</dbReference>
<evidence type="ECO:0000256" key="1">
    <source>
        <dbReference type="PROSITE-ProRule" id="PRU00221"/>
    </source>
</evidence>
<protein>
    <submittedName>
        <fullName evidence="2">WD40-repeat-containing domain protein</fullName>
    </submittedName>
</protein>
<dbReference type="PROSITE" id="PS50082">
    <property type="entry name" value="WD_REPEATS_2"/>
    <property type="match status" value="1"/>
</dbReference>
<evidence type="ECO:0000313" key="2">
    <source>
        <dbReference type="EMBL" id="RKP22537.1"/>
    </source>
</evidence>
<name>A0A4P9YRS0_9FUNG</name>
<dbReference type="InterPro" id="IPR015943">
    <property type="entry name" value="WD40/YVTN_repeat-like_dom_sf"/>
</dbReference>
<accession>A0A4P9YRS0</accession>
<sequence length="396" mass="44363">MTTTRHEITAADISQGIDASIDGMGIRRLATFADYTNLDVDSHTIEKDIHRPKQDGDFYRFRYSMPTRACHIPHFQLRNLLWATSKNDVYYGGWNRVYKWNPVARSDRLVFPTLNGHLTNDPVFNITITTMCCKENLMFVGGNEGEYFWRSLDTDTSATDHAKEEDEEAEGHKGYGFMNLPGNGITNYVDISRQRSGSIAALIANNDRCVRILDIANEVITATFPLSWDPNCVAQSPDKNLMCIVGDNTDALVVNLKSAIAKLPGHIDYSFACAWHPNGRVIATGNQDKTTRLYDTRKLSESFTTLSGQIGSIRSLRFSDDGAFLAMAESADFVHLVETRTWDRSQEIDLFSEIAGIAFTPGDSHNLYIACSDIAIGAIINYERAWSTLDAMEWLP</sequence>
<dbReference type="PROSITE" id="PS50294">
    <property type="entry name" value="WD_REPEATS_REGION"/>
    <property type="match status" value="1"/>
</dbReference>
<dbReference type="Pfam" id="PF00400">
    <property type="entry name" value="WD40"/>
    <property type="match status" value="1"/>
</dbReference>
<feature type="repeat" description="WD" evidence="1">
    <location>
        <begin position="263"/>
        <end position="304"/>
    </location>
</feature>
<dbReference type="InterPro" id="IPR036322">
    <property type="entry name" value="WD40_repeat_dom_sf"/>
</dbReference>
<dbReference type="PANTHER" id="PTHR43991">
    <property type="entry name" value="WD REPEAT PROTEIN (AFU_ORTHOLOGUE AFUA_8G05640)-RELATED"/>
    <property type="match status" value="1"/>
</dbReference>
<dbReference type="OrthoDB" id="20669at2759"/>
<dbReference type="Proteomes" id="UP000278143">
    <property type="component" value="Unassembled WGS sequence"/>
</dbReference>
<dbReference type="SUPFAM" id="SSF50978">
    <property type="entry name" value="WD40 repeat-like"/>
    <property type="match status" value="1"/>
</dbReference>
<dbReference type="InterPro" id="IPR001680">
    <property type="entry name" value="WD40_rpt"/>
</dbReference>
<reference evidence="3" key="1">
    <citation type="journal article" date="2018" name="Nat. Microbiol.">
        <title>Leveraging single-cell genomics to expand the fungal tree of life.</title>
        <authorList>
            <person name="Ahrendt S.R."/>
            <person name="Quandt C.A."/>
            <person name="Ciobanu D."/>
            <person name="Clum A."/>
            <person name="Salamov A."/>
            <person name="Andreopoulos B."/>
            <person name="Cheng J.F."/>
            <person name="Woyke T."/>
            <person name="Pelin A."/>
            <person name="Henrissat B."/>
            <person name="Reynolds N.K."/>
            <person name="Benny G.L."/>
            <person name="Smith M.E."/>
            <person name="James T.Y."/>
            <person name="Grigoriev I.V."/>
        </authorList>
    </citation>
    <scope>NUCLEOTIDE SEQUENCE [LARGE SCALE GENOMIC DNA]</scope>
    <source>
        <strain evidence="3">Benny S71-1</strain>
    </source>
</reference>
<dbReference type="AlphaFoldDB" id="A0A4P9YRS0"/>
<organism evidence="2 3">
    <name type="scientific">Syncephalis pseudoplumigaleata</name>
    <dbReference type="NCBI Taxonomy" id="1712513"/>
    <lineage>
        <taxon>Eukaryota</taxon>
        <taxon>Fungi</taxon>
        <taxon>Fungi incertae sedis</taxon>
        <taxon>Zoopagomycota</taxon>
        <taxon>Zoopagomycotina</taxon>
        <taxon>Zoopagomycetes</taxon>
        <taxon>Zoopagales</taxon>
        <taxon>Piptocephalidaceae</taxon>
        <taxon>Syncephalis</taxon>
    </lineage>
</organism>
<dbReference type="EMBL" id="KZ991982">
    <property type="protein sequence ID" value="RKP22537.1"/>
    <property type="molecule type" value="Genomic_DNA"/>
</dbReference>
<keyword evidence="1" id="KW-0853">WD repeat</keyword>
<evidence type="ECO:0000313" key="3">
    <source>
        <dbReference type="Proteomes" id="UP000278143"/>
    </source>
</evidence>
<dbReference type="PANTHER" id="PTHR43991:SF12">
    <property type="entry name" value="WD REPEAT PROTEIN (AFU_ORTHOLOGUE AFUA_8G05640)"/>
    <property type="match status" value="1"/>
</dbReference>